<protein>
    <submittedName>
        <fullName evidence="5">LacI family DNA-binding transcriptional regulator</fullName>
    </submittedName>
</protein>
<accession>A0A9D1GI05</accession>
<keyword evidence="1" id="KW-0805">Transcription regulation</keyword>
<comment type="caution">
    <text evidence="5">The sequence shown here is derived from an EMBL/GenBank/DDBJ whole genome shotgun (WGS) entry which is preliminary data.</text>
</comment>
<dbReference type="SMART" id="SM00354">
    <property type="entry name" value="HTH_LACI"/>
    <property type="match status" value="1"/>
</dbReference>
<sequence length="336" mass="37412">MKQITIKDIAKEAGVSIASVSRALNGTDGISEASRKRILDVCDRMNYTPNGLARGLVKRKTQTIGIVIPDIMSPFYSELAVLASDAAHKRGYQALLCNSFRELGTEERYLKLLVEHQVEGILIFPIGVRSEAAMEKYSRNLPIVSLNETSTPCHIPYVCADERQAGRIAAEYLISRGCKDLLFLGFKKERLAHRLRAESFLNAAADMRIPAQIYECQTDFRTSFERGYDHFRHLLTSGRNLPDGIVAASDATANGIVKACKENGIRIPEDFSLIGFDNISTELPYLDLTTVAISHEKQIETAVNLLTEMIIQGPLSLAKSRIKLEPRLIVRRSCKN</sequence>
<evidence type="ECO:0000313" key="5">
    <source>
        <dbReference type="EMBL" id="HIT41507.1"/>
    </source>
</evidence>
<dbReference type="Pfam" id="PF13377">
    <property type="entry name" value="Peripla_BP_3"/>
    <property type="match status" value="1"/>
</dbReference>
<name>A0A9D1GI05_9FIRM</name>
<keyword evidence="2 5" id="KW-0238">DNA-binding</keyword>
<dbReference type="PRINTS" id="PR00036">
    <property type="entry name" value="HTHLACI"/>
</dbReference>
<dbReference type="AlphaFoldDB" id="A0A9D1GI05"/>
<feature type="domain" description="HTH lacI-type" evidence="4">
    <location>
        <begin position="4"/>
        <end position="58"/>
    </location>
</feature>
<evidence type="ECO:0000259" key="4">
    <source>
        <dbReference type="PROSITE" id="PS50932"/>
    </source>
</evidence>
<dbReference type="EMBL" id="DVKS01000087">
    <property type="protein sequence ID" value="HIT41507.1"/>
    <property type="molecule type" value="Genomic_DNA"/>
</dbReference>
<keyword evidence="3" id="KW-0804">Transcription</keyword>
<reference evidence="5" key="1">
    <citation type="submission" date="2020-10" db="EMBL/GenBank/DDBJ databases">
        <authorList>
            <person name="Gilroy R."/>
        </authorList>
    </citation>
    <scope>NUCLEOTIDE SEQUENCE</scope>
    <source>
        <strain evidence="5">CHK123-3438</strain>
    </source>
</reference>
<evidence type="ECO:0000256" key="3">
    <source>
        <dbReference type="ARBA" id="ARBA00023163"/>
    </source>
</evidence>
<dbReference type="InterPro" id="IPR010982">
    <property type="entry name" value="Lambda_DNA-bd_dom_sf"/>
</dbReference>
<dbReference type="PANTHER" id="PTHR30146">
    <property type="entry name" value="LACI-RELATED TRANSCRIPTIONAL REPRESSOR"/>
    <property type="match status" value="1"/>
</dbReference>
<organism evidence="5 6">
    <name type="scientific">Candidatus Caccovicinus merdipullorum</name>
    <dbReference type="NCBI Taxonomy" id="2840724"/>
    <lineage>
        <taxon>Bacteria</taxon>
        <taxon>Bacillati</taxon>
        <taxon>Bacillota</taxon>
        <taxon>Clostridia</taxon>
        <taxon>Eubacteriales</taxon>
        <taxon>Candidatus Caccovicinus</taxon>
    </lineage>
</organism>
<evidence type="ECO:0000256" key="1">
    <source>
        <dbReference type="ARBA" id="ARBA00023015"/>
    </source>
</evidence>
<dbReference type="PROSITE" id="PS50932">
    <property type="entry name" value="HTH_LACI_2"/>
    <property type="match status" value="1"/>
</dbReference>
<dbReference type="GO" id="GO:0003700">
    <property type="term" value="F:DNA-binding transcription factor activity"/>
    <property type="evidence" value="ECO:0007669"/>
    <property type="project" value="TreeGrafter"/>
</dbReference>
<dbReference type="InterPro" id="IPR046335">
    <property type="entry name" value="LacI/GalR-like_sensor"/>
</dbReference>
<dbReference type="InterPro" id="IPR028082">
    <property type="entry name" value="Peripla_BP_I"/>
</dbReference>
<dbReference type="Proteomes" id="UP000886860">
    <property type="component" value="Unassembled WGS sequence"/>
</dbReference>
<dbReference type="PROSITE" id="PS00356">
    <property type="entry name" value="HTH_LACI_1"/>
    <property type="match status" value="1"/>
</dbReference>
<dbReference type="SUPFAM" id="SSF53822">
    <property type="entry name" value="Periplasmic binding protein-like I"/>
    <property type="match status" value="1"/>
</dbReference>
<gene>
    <name evidence="5" type="ORF">IAB60_05270</name>
</gene>
<reference evidence="5" key="2">
    <citation type="journal article" date="2021" name="PeerJ">
        <title>Extensive microbial diversity within the chicken gut microbiome revealed by metagenomics and culture.</title>
        <authorList>
            <person name="Gilroy R."/>
            <person name="Ravi A."/>
            <person name="Getino M."/>
            <person name="Pursley I."/>
            <person name="Horton D.L."/>
            <person name="Alikhan N.F."/>
            <person name="Baker D."/>
            <person name="Gharbi K."/>
            <person name="Hall N."/>
            <person name="Watson M."/>
            <person name="Adriaenssens E.M."/>
            <person name="Foster-Nyarko E."/>
            <person name="Jarju S."/>
            <person name="Secka A."/>
            <person name="Antonio M."/>
            <person name="Oren A."/>
            <person name="Chaudhuri R.R."/>
            <person name="La Ragione R."/>
            <person name="Hildebrand F."/>
            <person name="Pallen M.J."/>
        </authorList>
    </citation>
    <scope>NUCLEOTIDE SEQUENCE</scope>
    <source>
        <strain evidence="5">CHK123-3438</strain>
    </source>
</reference>
<dbReference type="PANTHER" id="PTHR30146:SF109">
    <property type="entry name" value="HTH-TYPE TRANSCRIPTIONAL REGULATOR GALS"/>
    <property type="match status" value="1"/>
</dbReference>
<dbReference type="Gene3D" id="1.10.260.40">
    <property type="entry name" value="lambda repressor-like DNA-binding domains"/>
    <property type="match status" value="1"/>
</dbReference>
<evidence type="ECO:0000256" key="2">
    <source>
        <dbReference type="ARBA" id="ARBA00023125"/>
    </source>
</evidence>
<evidence type="ECO:0000313" key="6">
    <source>
        <dbReference type="Proteomes" id="UP000886860"/>
    </source>
</evidence>
<dbReference type="InterPro" id="IPR000843">
    <property type="entry name" value="HTH_LacI"/>
</dbReference>
<dbReference type="Pfam" id="PF00356">
    <property type="entry name" value="LacI"/>
    <property type="match status" value="1"/>
</dbReference>
<dbReference type="Gene3D" id="3.40.50.2300">
    <property type="match status" value="2"/>
</dbReference>
<proteinExistence type="predicted"/>
<dbReference type="CDD" id="cd01392">
    <property type="entry name" value="HTH_LacI"/>
    <property type="match status" value="1"/>
</dbReference>
<dbReference type="SUPFAM" id="SSF47413">
    <property type="entry name" value="lambda repressor-like DNA-binding domains"/>
    <property type="match status" value="1"/>
</dbReference>
<dbReference type="GO" id="GO:0000976">
    <property type="term" value="F:transcription cis-regulatory region binding"/>
    <property type="evidence" value="ECO:0007669"/>
    <property type="project" value="TreeGrafter"/>
</dbReference>